<feature type="transmembrane region" description="Helical" evidence="1">
    <location>
        <begin position="156"/>
        <end position="174"/>
    </location>
</feature>
<feature type="transmembrane region" description="Helical" evidence="1">
    <location>
        <begin position="130"/>
        <end position="150"/>
    </location>
</feature>
<keyword evidence="1" id="KW-0812">Transmembrane</keyword>
<sequence>MDNLHKAQEDMRNSYGYGSIGALVSGTVWITAGLVVDFYSPQKGIWALLIGGVLIFPVSSLIERLIGLKGAHDKNNPLGKLGMEGTIWMIMCIPLAYGLSLIKSEWFFQGMLMIIGGRYLTFASIFGMRFYWVFGAALGLSAYVLFKLQARDFTSALTGGLIEIVFGIVLYALFRSHVKNNS</sequence>
<feature type="transmembrane region" description="Helical" evidence="1">
    <location>
        <begin position="45"/>
        <end position="66"/>
    </location>
</feature>
<accession>A0ABQ1R207</accession>
<feature type="transmembrane region" description="Helical" evidence="1">
    <location>
        <begin position="20"/>
        <end position="39"/>
    </location>
</feature>
<evidence type="ECO:0000313" key="2">
    <source>
        <dbReference type="EMBL" id="GGD53551.1"/>
    </source>
</evidence>
<dbReference type="InterPro" id="IPR053824">
    <property type="entry name" value="DUF7010"/>
</dbReference>
<comment type="caution">
    <text evidence="2">The sequence shown here is derived from an EMBL/GenBank/DDBJ whole genome shotgun (WGS) entry which is preliminary data.</text>
</comment>
<dbReference type="Proteomes" id="UP000625780">
    <property type="component" value="Unassembled WGS sequence"/>
</dbReference>
<keyword evidence="1" id="KW-0472">Membrane</keyword>
<dbReference type="EMBL" id="BMFH01000001">
    <property type="protein sequence ID" value="GGD53551.1"/>
    <property type="molecule type" value="Genomic_DNA"/>
</dbReference>
<evidence type="ECO:0000313" key="3">
    <source>
        <dbReference type="Proteomes" id="UP000625780"/>
    </source>
</evidence>
<keyword evidence="3" id="KW-1185">Reference proteome</keyword>
<name>A0ABQ1R207_9FLAO</name>
<evidence type="ECO:0000256" key="1">
    <source>
        <dbReference type="SAM" id="Phobius"/>
    </source>
</evidence>
<gene>
    <name evidence="2" type="ORF">GCM10011361_20320</name>
</gene>
<protein>
    <submittedName>
        <fullName evidence="2">Uncharacterized protein</fullName>
    </submittedName>
</protein>
<reference evidence="3" key="1">
    <citation type="journal article" date="2019" name="Int. J. Syst. Evol. Microbiol.">
        <title>The Global Catalogue of Microorganisms (GCM) 10K type strain sequencing project: providing services to taxonomists for standard genome sequencing and annotation.</title>
        <authorList>
            <consortium name="The Broad Institute Genomics Platform"/>
            <consortium name="The Broad Institute Genome Sequencing Center for Infectious Disease"/>
            <person name="Wu L."/>
            <person name="Ma J."/>
        </authorList>
    </citation>
    <scope>NUCLEOTIDE SEQUENCE [LARGE SCALE GENOMIC DNA]</scope>
    <source>
        <strain evidence="3">CGMCC 1.12606</strain>
    </source>
</reference>
<feature type="transmembrane region" description="Helical" evidence="1">
    <location>
        <begin position="78"/>
        <end position="100"/>
    </location>
</feature>
<organism evidence="2 3">
    <name type="scientific">Muriicola marianensis</name>
    <dbReference type="NCBI Taxonomy" id="1324801"/>
    <lineage>
        <taxon>Bacteria</taxon>
        <taxon>Pseudomonadati</taxon>
        <taxon>Bacteroidota</taxon>
        <taxon>Flavobacteriia</taxon>
        <taxon>Flavobacteriales</taxon>
        <taxon>Flavobacteriaceae</taxon>
        <taxon>Muriicola</taxon>
    </lineage>
</organism>
<proteinExistence type="predicted"/>
<keyword evidence="1" id="KW-1133">Transmembrane helix</keyword>
<dbReference type="Pfam" id="PF22765">
    <property type="entry name" value="DUF7010"/>
    <property type="match status" value="1"/>
</dbReference>